<protein>
    <submittedName>
        <fullName evidence="10">Putative spore germination protein YfkR</fullName>
    </submittedName>
</protein>
<evidence type="ECO:0000256" key="5">
    <source>
        <dbReference type="ARBA" id="ARBA00023136"/>
    </source>
</evidence>
<evidence type="ECO:0000313" key="11">
    <source>
        <dbReference type="Proteomes" id="UP000677918"/>
    </source>
</evidence>
<comment type="subcellular location">
    <subcellularLocation>
        <location evidence="1">Membrane</location>
        <topology evidence="1">Lipid-anchor</topology>
    </subcellularLocation>
</comment>
<feature type="domain" description="Spore germination GerAC-like C-terminal" evidence="8">
    <location>
        <begin position="217"/>
        <end position="380"/>
    </location>
</feature>
<keyword evidence="6" id="KW-0564">Palmitate</keyword>
<dbReference type="RefSeq" id="WP_213413932.1">
    <property type="nucleotide sequence ID" value="NZ_BOVK01000072.1"/>
</dbReference>
<evidence type="ECO:0000259" key="8">
    <source>
        <dbReference type="Pfam" id="PF05504"/>
    </source>
</evidence>
<proteinExistence type="inferred from homology"/>
<gene>
    <name evidence="10" type="primary">yfkR_2</name>
    <name evidence="10" type="ORF">XYCOK13_39550</name>
</gene>
<evidence type="ECO:0000256" key="6">
    <source>
        <dbReference type="ARBA" id="ARBA00023139"/>
    </source>
</evidence>
<dbReference type="AlphaFoldDB" id="A0A8J4H7G6"/>
<keyword evidence="4" id="KW-0732">Signal</keyword>
<dbReference type="PROSITE" id="PS51257">
    <property type="entry name" value="PROKAR_LIPOPROTEIN"/>
    <property type="match status" value="1"/>
</dbReference>
<dbReference type="Proteomes" id="UP000677918">
    <property type="component" value="Unassembled WGS sequence"/>
</dbReference>
<comment type="similarity">
    <text evidence="2">Belongs to the GerABKC lipoprotein family.</text>
</comment>
<comment type="caution">
    <text evidence="10">The sequence shown here is derived from an EMBL/GenBank/DDBJ whole genome shotgun (WGS) entry which is preliminary data.</text>
</comment>
<feature type="domain" description="Spore germination protein N-terminal" evidence="9">
    <location>
        <begin position="23"/>
        <end position="196"/>
    </location>
</feature>
<keyword evidence="7" id="KW-0449">Lipoprotein</keyword>
<keyword evidence="11" id="KW-1185">Reference proteome</keyword>
<dbReference type="Pfam" id="PF05504">
    <property type="entry name" value="Spore_GerAC"/>
    <property type="match status" value="1"/>
</dbReference>
<reference evidence="10" key="1">
    <citation type="submission" date="2021-04" db="EMBL/GenBank/DDBJ databases">
        <title>Draft genome sequence of Xylanibacillus composti strain K13.</title>
        <authorList>
            <person name="Uke A."/>
            <person name="Chhe C."/>
            <person name="Baramee S."/>
            <person name="Kosugi A."/>
        </authorList>
    </citation>
    <scope>NUCLEOTIDE SEQUENCE</scope>
    <source>
        <strain evidence="10">K13</strain>
    </source>
</reference>
<dbReference type="InterPro" id="IPR008844">
    <property type="entry name" value="Spore_GerAC-like"/>
</dbReference>
<accession>A0A8J4H7G6</accession>
<dbReference type="PANTHER" id="PTHR35789:SF1">
    <property type="entry name" value="SPORE GERMINATION PROTEIN B3"/>
    <property type="match status" value="1"/>
</dbReference>
<name>A0A8J4H7G6_9BACL</name>
<keyword evidence="5" id="KW-0472">Membrane</keyword>
<evidence type="ECO:0000256" key="7">
    <source>
        <dbReference type="ARBA" id="ARBA00023288"/>
    </source>
</evidence>
<keyword evidence="3" id="KW-0309">Germination</keyword>
<evidence type="ECO:0000256" key="4">
    <source>
        <dbReference type="ARBA" id="ARBA00022729"/>
    </source>
</evidence>
<evidence type="ECO:0000256" key="2">
    <source>
        <dbReference type="ARBA" id="ARBA00007886"/>
    </source>
</evidence>
<dbReference type="InterPro" id="IPR038501">
    <property type="entry name" value="Spore_GerAC_C_sf"/>
</dbReference>
<organism evidence="10 11">
    <name type="scientific">Xylanibacillus composti</name>
    <dbReference type="NCBI Taxonomy" id="1572762"/>
    <lineage>
        <taxon>Bacteria</taxon>
        <taxon>Bacillati</taxon>
        <taxon>Bacillota</taxon>
        <taxon>Bacilli</taxon>
        <taxon>Bacillales</taxon>
        <taxon>Paenibacillaceae</taxon>
        <taxon>Xylanibacillus</taxon>
    </lineage>
</organism>
<dbReference type="InterPro" id="IPR046953">
    <property type="entry name" value="Spore_GerAC-like_C"/>
</dbReference>
<dbReference type="PANTHER" id="PTHR35789">
    <property type="entry name" value="SPORE GERMINATION PROTEIN B3"/>
    <property type="match status" value="1"/>
</dbReference>
<dbReference type="NCBIfam" id="TIGR02887">
    <property type="entry name" value="spore_ger_x_C"/>
    <property type="match status" value="1"/>
</dbReference>
<evidence type="ECO:0000313" key="10">
    <source>
        <dbReference type="EMBL" id="GIQ71131.1"/>
    </source>
</evidence>
<dbReference type="Gene3D" id="3.30.300.210">
    <property type="entry name" value="Nutrient germinant receptor protein C, domain 3"/>
    <property type="match status" value="1"/>
</dbReference>
<sequence length="392" mass="43591">MVRKMTSVLAMVSIIALLSGCWDRREINDVAFVMATAYDKDEEGYRVSFQFPLVGQLGSPGGGGGGTSGGKSWYMDSATGSTIREADDHQQQSLPRELYFGHRRVLIFGEELARDNIATVTDISARLPENRLTALAVVAKGQGRDILNAESTVERIPSEMIRELVIQTMGRPITIKMMIDNLKSDGVDLMLPAIKLAKTEPGSAGKAESSIKLVNFAVFRGDRLSGFLDEELTQGLLISSGYVRGPYITVNPPEGKEGRMTVRLVEIEQQITPLSTTPPYTYELSIRARGGVAENQSDFNLSHASHLVQVERVLNDRITTMVEKALEELKRLKSDPLGFGDALYRKHPDIWHEIRHDWHEDFYSNIQVKVNSDIHIEYPGSLIFPTRKGVSQ</sequence>
<evidence type="ECO:0000256" key="1">
    <source>
        <dbReference type="ARBA" id="ARBA00004635"/>
    </source>
</evidence>
<dbReference type="InterPro" id="IPR057336">
    <property type="entry name" value="GerAC_N"/>
</dbReference>
<evidence type="ECO:0000259" key="9">
    <source>
        <dbReference type="Pfam" id="PF25198"/>
    </source>
</evidence>
<dbReference type="GO" id="GO:0009847">
    <property type="term" value="P:spore germination"/>
    <property type="evidence" value="ECO:0007669"/>
    <property type="project" value="InterPro"/>
</dbReference>
<dbReference type="GO" id="GO:0016020">
    <property type="term" value="C:membrane"/>
    <property type="evidence" value="ECO:0007669"/>
    <property type="project" value="UniProtKB-SubCell"/>
</dbReference>
<dbReference type="Pfam" id="PF25198">
    <property type="entry name" value="Spore_GerAC_N"/>
    <property type="match status" value="1"/>
</dbReference>
<evidence type="ECO:0000256" key="3">
    <source>
        <dbReference type="ARBA" id="ARBA00022544"/>
    </source>
</evidence>
<dbReference type="EMBL" id="BOVK01000072">
    <property type="protein sequence ID" value="GIQ71131.1"/>
    <property type="molecule type" value="Genomic_DNA"/>
</dbReference>